<dbReference type="AlphaFoldDB" id="A0A0L6UTZ9"/>
<name>A0A0L6UTZ9_9BASI</name>
<comment type="caution">
    <text evidence="3">The sequence shown here is derived from an EMBL/GenBank/DDBJ whole genome shotgun (WGS) entry which is preliminary data.</text>
</comment>
<protein>
    <recommendedName>
        <fullName evidence="2">CCHC-type domain-containing protein</fullName>
    </recommendedName>
</protein>
<sequence>MAQEQGLAVSSIASQVPSTNISFNPPTLMDALNAHLDELMRMMGKEHSQRLATEETLRQTQACLNAMAGQQNPAPGPPCYYLITITGTVLWNPCQTGTVSAYTQDFNQHVRTVAWADTPLMSLYQHGLIQLAVVMSNLEFDFLRSMQAMALKEEGPTQPTLQQRAHWVLRNLCFRCCQAGHISRGCLNGGRKPQ</sequence>
<dbReference type="Proteomes" id="UP000037035">
    <property type="component" value="Unassembled WGS sequence"/>
</dbReference>
<proteinExistence type="predicted"/>
<dbReference type="PROSITE" id="PS50158">
    <property type="entry name" value="ZF_CCHC"/>
    <property type="match status" value="1"/>
</dbReference>
<dbReference type="InterPro" id="IPR001878">
    <property type="entry name" value="Znf_CCHC"/>
</dbReference>
<dbReference type="VEuPathDB" id="FungiDB:VP01_3841g1"/>
<dbReference type="GO" id="GO:0008270">
    <property type="term" value="F:zinc ion binding"/>
    <property type="evidence" value="ECO:0007669"/>
    <property type="project" value="UniProtKB-KW"/>
</dbReference>
<gene>
    <name evidence="3" type="ORF">VP01_3841g1</name>
</gene>
<dbReference type="OrthoDB" id="5552562at2759"/>
<feature type="non-terminal residue" evidence="3">
    <location>
        <position position="194"/>
    </location>
</feature>
<reference evidence="3 4" key="1">
    <citation type="submission" date="2015-08" db="EMBL/GenBank/DDBJ databases">
        <title>Next Generation Sequencing and Analysis of the Genome of Puccinia sorghi L Schw, the Causal Agent of Maize Common Rust.</title>
        <authorList>
            <person name="Rochi L."/>
            <person name="Burguener G."/>
            <person name="Darino M."/>
            <person name="Turjanski A."/>
            <person name="Kreff E."/>
            <person name="Dieguez M.J."/>
            <person name="Sacco F."/>
        </authorList>
    </citation>
    <scope>NUCLEOTIDE SEQUENCE [LARGE SCALE GENOMIC DNA]</scope>
    <source>
        <strain evidence="3 4">RO10H11247</strain>
    </source>
</reference>
<evidence type="ECO:0000259" key="2">
    <source>
        <dbReference type="PROSITE" id="PS50158"/>
    </source>
</evidence>
<keyword evidence="1" id="KW-0862">Zinc</keyword>
<organism evidence="3 4">
    <name type="scientific">Puccinia sorghi</name>
    <dbReference type="NCBI Taxonomy" id="27349"/>
    <lineage>
        <taxon>Eukaryota</taxon>
        <taxon>Fungi</taxon>
        <taxon>Dikarya</taxon>
        <taxon>Basidiomycota</taxon>
        <taxon>Pucciniomycotina</taxon>
        <taxon>Pucciniomycetes</taxon>
        <taxon>Pucciniales</taxon>
        <taxon>Pucciniaceae</taxon>
        <taxon>Puccinia</taxon>
    </lineage>
</organism>
<dbReference type="EMBL" id="LAVV01008881">
    <property type="protein sequence ID" value="KNZ51727.1"/>
    <property type="molecule type" value="Genomic_DNA"/>
</dbReference>
<feature type="domain" description="CCHC-type" evidence="2">
    <location>
        <begin position="173"/>
        <end position="186"/>
    </location>
</feature>
<evidence type="ECO:0000256" key="1">
    <source>
        <dbReference type="PROSITE-ProRule" id="PRU00047"/>
    </source>
</evidence>
<keyword evidence="4" id="KW-1185">Reference proteome</keyword>
<evidence type="ECO:0000313" key="3">
    <source>
        <dbReference type="EMBL" id="KNZ51727.1"/>
    </source>
</evidence>
<dbReference type="GO" id="GO:0003676">
    <property type="term" value="F:nucleic acid binding"/>
    <property type="evidence" value="ECO:0007669"/>
    <property type="project" value="InterPro"/>
</dbReference>
<evidence type="ECO:0000313" key="4">
    <source>
        <dbReference type="Proteomes" id="UP000037035"/>
    </source>
</evidence>
<accession>A0A0L6UTZ9</accession>
<keyword evidence="1" id="KW-0479">Metal-binding</keyword>
<keyword evidence="1" id="KW-0863">Zinc-finger</keyword>